<dbReference type="SMART" id="SM00448">
    <property type="entry name" value="REC"/>
    <property type="match status" value="1"/>
</dbReference>
<protein>
    <submittedName>
        <fullName evidence="4">DNA-binding response OmpR family regulator</fullName>
    </submittedName>
</protein>
<dbReference type="PANTHER" id="PTHR44591">
    <property type="entry name" value="STRESS RESPONSE REGULATOR PROTEIN 1"/>
    <property type="match status" value="1"/>
</dbReference>
<comment type="caution">
    <text evidence="4">The sequence shown here is derived from an EMBL/GenBank/DDBJ whole genome shotgun (WGS) entry which is preliminary data.</text>
</comment>
<evidence type="ECO:0000256" key="2">
    <source>
        <dbReference type="PROSITE-ProRule" id="PRU00169"/>
    </source>
</evidence>
<sequence length="157" mass="16521">MTAVGRSLKLDAGALVFLPHPIGRTMADDASIQLLLVEDDHLLRLDAEELLIENGFEVASFASAEEAIAALDADATQFSGVITDIRLGKGASGWQVGRHARQCQSNIPVVYVTADSASEWTSHGVPNSVLIQKPFVPAQLISAISGLLNDAGMANAV</sequence>
<dbReference type="GO" id="GO:0003677">
    <property type="term" value="F:DNA binding"/>
    <property type="evidence" value="ECO:0007669"/>
    <property type="project" value="UniProtKB-KW"/>
</dbReference>
<accession>A0A7W9Y494</accession>
<dbReference type="RefSeq" id="WP_244654324.1">
    <property type="nucleotide sequence ID" value="NZ_BMHW01000001.1"/>
</dbReference>
<gene>
    <name evidence="4" type="ORF">HNQ72_001533</name>
</gene>
<evidence type="ECO:0000313" key="4">
    <source>
        <dbReference type="EMBL" id="MBB6161736.1"/>
    </source>
</evidence>
<evidence type="ECO:0000256" key="1">
    <source>
        <dbReference type="ARBA" id="ARBA00022553"/>
    </source>
</evidence>
<dbReference type="AlphaFoldDB" id="A0A7W9Y494"/>
<dbReference type="SUPFAM" id="SSF52172">
    <property type="entry name" value="CheY-like"/>
    <property type="match status" value="1"/>
</dbReference>
<keyword evidence="1 2" id="KW-0597">Phosphoprotein</keyword>
<dbReference type="Proteomes" id="UP000547879">
    <property type="component" value="Unassembled WGS sequence"/>
</dbReference>
<evidence type="ECO:0000259" key="3">
    <source>
        <dbReference type="PROSITE" id="PS50110"/>
    </source>
</evidence>
<keyword evidence="4" id="KW-0238">DNA-binding</keyword>
<dbReference type="GO" id="GO:0000160">
    <property type="term" value="P:phosphorelay signal transduction system"/>
    <property type="evidence" value="ECO:0007669"/>
    <property type="project" value="InterPro"/>
</dbReference>
<dbReference type="InterPro" id="IPR050595">
    <property type="entry name" value="Bact_response_regulator"/>
</dbReference>
<dbReference type="PROSITE" id="PS50110">
    <property type="entry name" value="RESPONSE_REGULATORY"/>
    <property type="match status" value="1"/>
</dbReference>
<name>A0A7W9Y494_9HYPH</name>
<reference evidence="4 5" key="1">
    <citation type="submission" date="2020-08" db="EMBL/GenBank/DDBJ databases">
        <title>Genomic Encyclopedia of Type Strains, Phase IV (KMG-IV): sequencing the most valuable type-strain genomes for metagenomic binning, comparative biology and taxonomic classification.</title>
        <authorList>
            <person name="Goeker M."/>
        </authorList>
    </citation>
    <scope>NUCLEOTIDE SEQUENCE [LARGE SCALE GENOMIC DNA]</scope>
    <source>
        <strain evidence="4 5">DSM 100734</strain>
    </source>
</reference>
<dbReference type="Pfam" id="PF00072">
    <property type="entry name" value="Response_reg"/>
    <property type="match status" value="1"/>
</dbReference>
<dbReference type="InterPro" id="IPR001789">
    <property type="entry name" value="Sig_transdc_resp-reg_receiver"/>
</dbReference>
<feature type="domain" description="Response regulatory" evidence="3">
    <location>
        <begin position="33"/>
        <end position="148"/>
    </location>
</feature>
<dbReference type="EMBL" id="JACHEG010000001">
    <property type="protein sequence ID" value="MBB6161736.1"/>
    <property type="molecule type" value="Genomic_DNA"/>
</dbReference>
<feature type="modified residue" description="4-aspartylphosphate" evidence="2">
    <location>
        <position position="84"/>
    </location>
</feature>
<proteinExistence type="predicted"/>
<dbReference type="PANTHER" id="PTHR44591:SF21">
    <property type="entry name" value="TWO-COMPONENT RESPONSE REGULATOR"/>
    <property type="match status" value="1"/>
</dbReference>
<evidence type="ECO:0000313" key="5">
    <source>
        <dbReference type="Proteomes" id="UP000547879"/>
    </source>
</evidence>
<keyword evidence="5" id="KW-1185">Reference proteome</keyword>
<organism evidence="4 5">
    <name type="scientific">Rhizobium wenxiniae</name>
    <dbReference type="NCBI Taxonomy" id="1737357"/>
    <lineage>
        <taxon>Bacteria</taxon>
        <taxon>Pseudomonadati</taxon>
        <taxon>Pseudomonadota</taxon>
        <taxon>Alphaproteobacteria</taxon>
        <taxon>Hyphomicrobiales</taxon>
        <taxon>Rhizobiaceae</taxon>
        <taxon>Rhizobium/Agrobacterium group</taxon>
        <taxon>Rhizobium</taxon>
    </lineage>
</organism>
<dbReference type="Gene3D" id="3.40.50.2300">
    <property type="match status" value="1"/>
</dbReference>
<dbReference type="InterPro" id="IPR011006">
    <property type="entry name" value="CheY-like_superfamily"/>
</dbReference>